<dbReference type="RefSeq" id="WP_130180288.1">
    <property type="nucleotide sequence ID" value="NZ_CP035945.1"/>
</dbReference>
<organism evidence="2 3">
    <name type="scientific">Blautia producta</name>
    <dbReference type="NCBI Taxonomy" id="33035"/>
    <lineage>
        <taxon>Bacteria</taxon>
        <taxon>Bacillati</taxon>
        <taxon>Bacillota</taxon>
        <taxon>Clostridia</taxon>
        <taxon>Lachnospirales</taxon>
        <taxon>Lachnospiraceae</taxon>
        <taxon>Blautia</taxon>
    </lineage>
</organism>
<keyword evidence="1" id="KW-0472">Membrane</keyword>
<evidence type="ECO:0000313" key="3">
    <source>
        <dbReference type="Proteomes" id="UP000289794"/>
    </source>
</evidence>
<reference evidence="2 3" key="1">
    <citation type="submission" date="2019-01" db="EMBL/GenBank/DDBJ databases">
        <title>PMF-metabolizing Aryl O-demethylase.</title>
        <authorList>
            <person name="Kim M."/>
        </authorList>
    </citation>
    <scope>NUCLEOTIDE SEQUENCE [LARGE SCALE GENOMIC DNA]</scope>
    <source>
        <strain evidence="2 3">PMF1</strain>
    </source>
</reference>
<feature type="transmembrane region" description="Helical" evidence="1">
    <location>
        <begin position="139"/>
        <end position="159"/>
    </location>
</feature>
<feature type="transmembrane region" description="Helical" evidence="1">
    <location>
        <begin position="166"/>
        <end position="183"/>
    </location>
</feature>
<feature type="transmembrane region" description="Helical" evidence="1">
    <location>
        <begin position="86"/>
        <end position="110"/>
    </location>
</feature>
<evidence type="ECO:0000256" key="1">
    <source>
        <dbReference type="SAM" id="Phobius"/>
    </source>
</evidence>
<feature type="transmembrane region" description="Helical" evidence="1">
    <location>
        <begin position="20"/>
        <end position="40"/>
    </location>
</feature>
<name>A0A4V0Z784_9FIRM</name>
<dbReference type="KEGG" id="bpro:PMF13cell1_01434"/>
<keyword evidence="1" id="KW-1133">Transmembrane helix</keyword>
<gene>
    <name evidence="2" type="ORF">PMF13cell1_01434</name>
</gene>
<evidence type="ECO:0000313" key="2">
    <source>
        <dbReference type="EMBL" id="QBE95908.1"/>
    </source>
</evidence>
<proteinExistence type="predicted"/>
<sequence>MWRSIKDQAKLEVCDMGIYLAVEAGLCALGIVVMVFVHMFSNEASYFPIGSMIAALAVLCLILFGGIFSLGMGFDVAVSMGRTRKLYLPSAFIVYFIMTLVLMTGLFLLLRVETAIYGVVLPGKIKDSIPIMTEFTVPWIFGASAAMTGCTALGAAVVRRFRRGKIVLLAVWLLACWTLPGATDGRNENILDRMGNAWGQWFAGFQTWAQISMLVGVGVIFCVTAYLLFRKQAVQW</sequence>
<dbReference type="EMBL" id="CP035945">
    <property type="protein sequence ID" value="QBE95908.1"/>
    <property type="molecule type" value="Genomic_DNA"/>
</dbReference>
<accession>A0A4V0Z784</accession>
<feature type="transmembrane region" description="Helical" evidence="1">
    <location>
        <begin position="208"/>
        <end position="229"/>
    </location>
</feature>
<keyword evidence="1" id="KW-0812">Transmembrane</keyword>
<dbReference type="AlphaFoldDB" id="A0A4V0Z784"/>
<dbReference type="Proteomes" id="UP000289794">
    <property type="component" value="Chromosome"/>
</dbReference>
<feature type="transmembrane region" description="Helical" evidence="1">
    <location>
        <begin position="46"/>
        <end position="74"/>
    </location>
</feature>
<protein>
    <submittedName>
        <fullName evidence="2">Uncharacterized protein</fullName>
    </submittedName>
</protein>